<accession>A0A2H3DBR9</accession>
<dbReference type="EMBL" id="KZ293658">
    <property type="protein sequence ID" value="PBK92691.1"/>
    <property type="molecule type" value="Genomic_DNA"/>
</dbReference>
<name>A0A2H3DBR9_ARMGA</name>
<dbReference type="AlphaFoldDB" id="A0A2H3DBR9"/>
<feature type="region of interest" description="Disordered" evidence="1">
    <location>
        <begin position="134"/>
        <end position="194"/>
    </location>
</feature>
<dbReference type="Proteomes" id="UP000217790">
    <property type="component" value="Unassembled WGS sequence"/>
</dbReference>
<keyword evidence="3" id="KW-1185">Reference proteome</keyword>
<dbReference type="OMA" id="QIYRDIW"/>
<proteinExistence type="predicted"/>
<evidence type="ECO:0000313" key="2">
    <source>
        <dbReference type="EMBL" id="PBK92691.1"/>
    </source>
</evidence>
<dbReference type="InParanoid" id="A0A2H3DBR9"/>
<feature type="compositionally biased region" description="Acidic residues" evidence="1">
    <location>
        <begin position="134"/>
        <end position="149"/>
    </location>
</feature>
<protein>
    <submittedName>
        <fullName evidence="2">Uncharacterized protein</fullName>
    </submittedName>
</protein>
<sequence>MSMSSSQHISVETVKSMALNKKISLVEHNFISLAEKMPFSDEYTQIYRDIWCDQQSPFIKEEVLRDDPQSRADVMVPNTTWVFRPTPAMNADVLELLQTRPFIREEYETALYNIIKAARTGKTKITVPLDGYEDEEFSDEEEESLDAEEQAPSTSSEPTIGMRRSHEEDSTDDREKKKQRLDDGEHDESYANPFQGQEIDTKLKGYIVLGHRGIGESSKCSFFIRPVTLTIPGKSIFLYYILLLRLQAKQPAILVRHPEKVTVFLQQGVFSVSMADFTSVAKLIPGTAWCLVDSNQMLQGVPLSITETPFFIVQAARARRDHLDWQNQVVGIHRYVMKPFTLSELIVGRNRTLNVAENISEISLEKYRKWYTPSARTAYQNANNFDQYAAEIRQLLRQMTITYVKRLTEIFPNLEAMDEQLMHHFFFVTAEAGGDRSFANMDIASRDLCELLITQPLL</sequence>
<dbReference type="OrthoDB" id="19861at2759"/>
<evidence type="ECO:0000313" key="3">
    <source>
        <dbReference type="Proteomes" id="UP000217790"/>
    </source>
</evidence>
<organism evidence="2 3">
    <name type="scientific">Armillaria gallica</name>
    <name type="common">Bulbous honey fungus</name>
    <name type="synonym">Armillaria bulbosa</name>
    <dbReference type="NCBI Taxonomy" id="47427"/>
    <lineage>
        <taxon>Eukaryota</taxon>
        <taxon>Fungi</taxon>
        <taxon>Dikarya</taxon>
        <taxon>Basidiomycota</taxon>
        <taxon>Agaricomycotina</taxon>
        <taxon>Agaricomycetes</taxon>
        <taxon>Agaricomycetidae</taxon>
        <taxon>Agaricales</taxon>
        <taxon>Marasmiineae</taxon>
        <taxon>Physalacriaceae</taxon>
        <taxon>Armillaria</taxon>
    </lineage>
</organism>
<reference evidence="3" key="1">
    <citation type="journal article" date="2017" name="Nat. Ecol. Evol.">
        <title>Genome expansion and lineage-specific genetic innovations in the forest pathogenic fungi Armillaria.</title>
        <authorList>
            <person name="Sipos G."/>
            <person name="Prasanna A.N."/>
            <person name="Walter M.C."/>
            <person name="O'Connor E."/>
            <person name="Balint B."/>
            <person name="Krizsan K."/>
            <person name="Kiss B."/>
            <person name="Hess J."/>
            <person name="Varga T."/>
            <person name="Slot J."/>
            <person name="Riley R."/>
            <person name="Boka B."/>
            <person name="Rigling D."/>
            <person name="Barry K."/>
            <person name="Lee J."/>
            <person name="Mihaltcheva S."/>
            <person name="LaButti K."/>
            <person name="Lipzen A."/>
            <person name="Waldron R."/>
            <person name="Moloney N.M."/>
            <person name="Sperisen C."/>
            <person name="Kredics L."/>
            <person name="Vagvoelgyi C."/>
            <person name="Patrignani A."/>
            <person name="Fitzpatrick D."/>
            <person name="Nagy I."/>
            <person name="Doyle S."/>
            <person name="Anderson J.B."/>
            <person name="Grigoriev I.V."/>
            <person name="Gueldener U."/>
            <person name="Muensterkoetter M."/>
            <person name="Nagy L.G."/>
        </authorList>
    </citation>
    <scope>NUCLEOTIDE SEQUENCE [LARGE SCALE GENOMIC DNA]</scope>
    <source>
        <strain evidence="3">Ar21-2</strain>
    </source>
</reference>
<evidence type="ECO:0000256" key="1">
    <source>
        <dbReference type="SAM" id="MobiDB-lite"/>
    </source>
</evidence>
<feature type="compositionally biased region" description="Basic and acidic residues" evidence="1">
    <location>
        <begin position="164"/>
        <end position="189"/>
    </location>
</feature>
<gene>
    <name evidence="2" type="ORF">ARMGADRAFT_1165749</name>
</gene>